<dbReference type="Gene3D" id="3.40.50.1240">
    <property type="entry name" value="Phosphoglycerate mutase-like"/>
    <property type="match status" value="1"/>
</dbReference>
<comment type="similarity">
    <text evidence="1">Belongs to the histidine acid phosphatase family.</text>
</comment>
<dbReference type="PROSITE" id="PS00616">
    <property type="entry name" value="HIS_ACID_PHOSPHAT_1"/>
    <property type="match status" value="1"/>
</dbReference>
<protein>
    <recommendedName>
        <fullName evidence="6">Acid phosphatase</fullName>
    </recommendedName>
</protein>
<dbReference type="Proteomes" id="UP000751190">
    <property type="component" value="Unassembled WGS sequence"/>
</dbReference>
<dbReference type="InterPro" id="IPR029033">
    <property type="entry name" value="His_PPase_superfam"/>
</dbReference>
<comment type="caution">
    <text evidence="4">The sequence shown here is derived from an EMBL/GenBank/DDBJ whole genome shotgun (WGS) entry which is preliminary data.</text>
</comment>
<organism evidence="4 5">
    <name type="scientific">Diacronema lutheri</name>
    <name type="common">Unicellular marine alga</name>
    <name type="synonym">Monochrysis lutheri</name>
    <dbReference type="NCBI Taxonomy" id="2081491"/>
    <lineage>
        <taxon>Eukaryota</taxon>
        <taxon>Haptista</taxon>
        <taxon>Haptophyta</taxon>
        <taxon>Pavlovophyceae</taxon>
        <taxon>Pavlovales</taxon>
        <taxon>Pavlovaceae</taxon>
        <taxon>Diacronema</taxon>
    </lineage>
</organism>
<dbReference type="PANTHER" id="PTHR11567:SF110">
    <property type="entry name" value="2-PHOSPHOXYLOSE PHOSPHATASE 1"/>
    <property type="match status" value="1"/>
</dbReference>
<evidence type="ECO:0000256" key="3">
    <source>
        <dbReference type="SAM" id="MobiDB-lite"/>
    </source>
</evidence>
<evidence type="ECO:0000256" key="2">
    <source>
        <dbReference type="ARBA" id="ARBA00022801"/>
    </source>
</evidence>
<evidence type="ECO:0008006" key="6">
    <source>
        <dbReference type="Google" id="ProtNLM"/>
    </source>
</evidence>
<keyword evidence="2" id="KW-0378">Hydrolase</keyword>
<proteinExistence type="inferred from homology"/>
<dbReference type="InterPro" id="IPR050645">
    <property type="entry name" value="Histidine_acid_phosphatase"/>
</dbReference>
<evidence type="ECO:0000256" key="1">
    <source>
        <dbReference type="ARBA" id="ARBA00005375"/>
    </source>
</evidence>
<dbReference type="PANTHER" id="PTHR11567">
    <property type="entry name" value="ACID PHOSPHATASE-RELATED"/>
    <property type="match status" value="1"/>
</dbReference>
<feature type="region of interest" description="Disordered" evidence="3">
    <location>
        <begin position="446"/>
        <end position="467"/>
    </location>
</feature>
<evidence type="ECO:0000313" key="5">
    <source>
        <dbReference type="Proteomes" id="UP000751190"/>
    </source>
</evidence>
<dbReference type="Pfam" id="PF00328">
    <property type="entry name" value="His_Phos_2"/>
    <property type="match status" value="2"/>
</dbReference>
<dbReference type="GO" id="GO:0016791">
    <property type="term" value="F:phosphatase activity"/>
    <property type="evidence" value="ECO:0007669"/>
    <property type="project" value="TreeGrafter"/>
</dbReference>
<dbReference type="InterPro" id="IPR033379">
    <property type="entry name" value="Acid_Pase_AS"/>
</dbReference>
<sequence length="467" mass="50582">MRAWIARAWHAAAVSAPARSEDGDDTPRLVAVHAIFRHGARTPVYADVPGLERVTWPACSAASARDFSLALDPGEPALRVRDVVVAPCPVRLHHLLDTSRPPPRAPVEIVGQWATVLGGGCRGGQLTAVGCAQAHELGARLRAAYGNGRLVADVWDERAMSVRSTCVPRCVASAQYVLRGLFPRQVEPVPVGVGEFGEETLFPNGRRSERLAHILADGRASWERSPPEEAVRVRELVRRTMPADAFRAYGMDRCNFVRMRDVLVALDVHALPLPHGLGDGGVLERVDALATEQIVRMMRGGGGPGGTGADLSHEAHRHSLGVFVSQLLAQMDERVRGENTTALRLYSAHDTTLLPLLMILGAFEPPHNRWPGFCSCLALELHDLVPGAARPVGEKRRGEEEFGVRVMYNFEDITARVPGCPRFGPCPLPAFREAVRLSLLGADGHTVHDPHGGSRDPMLVGGGMSQF</sequence>
<evidence type="ECO:0000313" key="4">
    <source>
        <dbReference type="EMBL" id="KAG8467958.1"/>
    </source>
</evidence>
<accession>A0A8J5XI77</accession>
<dbReference type="OMA" id="THVARCA"/>
<dbReference type="AlphaFoldDB" id="A0A8J5XI77"/>
<dbReference type="EMBL" id="JAGTXO010000005">
    <property type="protein sequence ID" value="KAG8467958.1"/>
    <property type="molecule type" value="Genomic_DNA"/>
</dbReference>
<name>A0A8J5XI77_DIALT</name>
<gene>
    <name evidence="4" type="ORF">KFE25_007010</name>
</gene>
<dbReference type="CDD" id="cd07061">
    <property type="entry name" value="HP_HAP_like"/>
    <property type="match status" value="1"/>
</dbReference>
<dbReference type="OrthoDB" id="10257284at2759"/>
<dbReference type="SUPFAM" id="SSF53254">
    <property type="entry name" value="Phosphoglycerate mutase-like"/>
    <property type="match status" value="1"/>
</dbReference>
<keyword evidence="5" id="KW-1185">Reference proteome</keyword>
<dbReference type="InterPro" id="IPR000560">
    <property type="entry name" value="His_Pase_clade-2"/>
</dbReference>
<reference evidence="4" key="1">
    <citation type="submission" date="2021-05" db="EMBL/GenBank/DDBJ databases">
        <title>The genome of the haptophyte Pavlova lutheri (Diacronema luteri, Pavlovales) - a model for lipid biosynthesis in eukaryotic algae.</title>
        <authorList>
            <person name="Hulatt C.J."/>
            <person name="Posewitz M.C."/>
        </authorList>
    </citation>
    <scope>NUCLEOTIDE SEQUENCE</scope>
    <source>
        <strain evidence="4">NIVA-4/92</strain>
    </source>
</reference>